<keyword evidence="4" id="KW-1185">Reference proteome</keyword>
<accession>X6M025</accession>
<name>X6M025_RETFI</name>
<evidence type="ECO:0000313" key="4">
    <source>
        <dbReference type="Proteomes" id="UP000023152"/>
    </source>
</evidence>
<evidence type="ECO:0000256" key="2">
    <source>
        <dbReference type="SAM" id="Phobius"/>
    </source>
</evidence>
<protein>
    <recommendedName>
        <fullName evidence="5">Viral A-type inclusion protein</fullName>
    </recommendedName>
</protein>
<gene>
    <name evidence="3" type="ORF">RFI_30642</name>
</gene>
<evidence type="ECO:0000313" key="3">
    <source>
        <dbReference type="EMBL" id="ETO06752.1"/>
    </source>
</evidence>
<dbReference type="AlphaFoldDB" id="X6M025"/>
<keyword evidence="2" id="KW-0472">Membrane</keyword>
<comment type="caution">
    <text evidence="3">The sequence shown here is derived from an EMBL/GenBank/DDBJ whole genome shotgun (WGS) entry which is preliminary data.</text>
</comment>
<feature type="coiled-coil region" evidence="1">
    <location>
        <begin position="141"/>
        <end position="319"/>
    </location>
</feature>
<feature type="coiled-coil region" evidence="1">
    <location>
        <begin position="350"/>
        <end position="377"/>
    </location>
</feature>
<keyword evidence="2" id="KW-0812">Transmembrane</keyword>
<keyword evidence="2" id="KW-1133">Transmembrane helix</keyword>
<reference evidence="3 4" key="1">
    <citation type="journal article" date="2013" name="Curr. Biol.">
        <title>The Genome of the Foraminiferan Reticulomyxa filosa.</title>
        <authorList>
            <person name="Glockner G."/>
            <person name="Hulsmann N."/>
            <person name="Schleicher M."/>
            <person name="Noegel A.A."/>
            <person name="Eichinger L."/>
            <person name="Gallinger C."/>
            <person name="Pawlowski J."/>
            <person name="Sierra R."/>
            <person name="Euteneuer U."/>
            <person name="Pillet L."/>
            <person name="Moustafa A."/>
            <person name="Platzer M."/>
            <person name="Groth M."/>
            <person name="Szafranski K."/>
            <person name="Schliwa M."/>
        </authorList>
    </citation>
    <scope>NUCLEOTIDE SEQUENCE [LARGE SCALE GENOMIC DNA]</scope>
</reference>
<evidence type="ECO:0008006" key="5">
    <source>
        <dbReference type="Google" id="ProtNLM"/>
    </source>
</evidence>
<sequence length="539" mass="62962">MYMCVSILHEYEKAIAETKNEKENQIRVLKGQLDSSQEKVQSCGRHISLLEQQLETCHASIQVFLQNAIHQNVSKKKKKKKNKAASLTKHKNEYMYMCICVYMNIHLCKNVKTKQITNDQSLTQQHNMELKTLMYQIEKIQAQTELERSSCQAKLEKMNERIGRLKETTETCQQRFDCKIERAQKALQQYQQYSQSHKNERQMLVKEMDAHKTQLSRCTSQIQYLQNENETLKRQLLESKQVCQQFETEQQSRFQKVEQYKQKIVHMQADIDQLTQQMHQMQKDQINKMEENMKLRSGCGKLEAENELLRQENSSLRTENNNIRGVTRDMRKNMEEMHKKMSQALPAAKEKQYQTKILELTQTVAQLTKEKSQIQDISNKLHHQIQIQHPFRHDGSAFTTATNVNPPVISTASNTQELRKKNEEKWKALEQYVQQTETSSAHKTIANDSKIRSKTSLDNTDINITGVGITYKELSDSKHLHKTSSRDGYGLRSVNEGVLVTFIIYYLLVIFCCFVLFIKNKSAYESSKRAGSFFCEQCI</sequence>
<feature type="coiled-coil region" evidence="1">
    <location>
        <begin position="8"/>
        <end position="39"/>
    </location>
</feature>
<evidence type="ECO:0000256" key="1">
    <source>
        <dbReference type="SAM" id="Coils"/>
    </source>
</evidence>
<dbReference type="Proteomes" id="UP000023152">
    <property type="component" value="Unassembled WGS sequence"/>
</dbReference>
<dbReference type="EMBL" id="ASPP01026818">
    <property type="protein sequence ID" value="ETO06752.1"/>
    <property type="molecule type" value="Genomic_DNA"/>
</dbReference>
<organism evidence="3 4">
    <name type="scientific">Reticulomyxa filosa</name>
    <dbReference type="NCBI Taxonomy" id="46433"/>
    <lineage>
        <taxon>Eukaryota</taxon>
        <taxon>Sar</taxon>
        <taxon>Rhizaria</taxon>
        <taxon>Retaria</taxon>
        <taxon>Foraminifera</taxon>
        <taxon>Monothalamids</taxon>
        <taxon>Reticulomyxidae</taxon>
        <taxon>Reticulomyxa</taxon>
    </lineage>
</organism>
<keyword evidence="1" id="KW-0175">Coiled coil</keyword>
<proteinExistence type="predicted"/>
<feature type="transmembrane region" description="Helical" evidence="2">
    <location>
        <begin position="498"/>
        <end position="518"/>
    </location>
</feature>